<gene>
    <name evidence="3" type="primary">ORF150512</name>
    <name evidence="2" type="synonym">ORF150507</name>
</gene>
<organism evidence="3">
    <name type="scientific">Arion vulgaris</name>
    <dbReference type="NCBI Taxonomy" id="1028688"/>
    <lineage>
        <taxon>Eukaryota</taxon>
        <taxon>Metazoa</taxon>
        <taxon>Spiralia</taxon>
        <taxon>Lophotrochozoa</taxon>
        <taxon>Mollusca</taxon>
        <taxon>Gastropoda</taxon>
        <taxon>Heterobranchia</taxon>
        <taxon>Euthyneura</taxon>
        <taxon>Panpulmonata</taxon>
        <taxon>Eupulmonata</taxon>
        <taxon>Stylommatophora</taxon>
        <taxon>Helicina</taxon>
        <taxon>Arionoidea</taxon>
        <taxon>Arionidae</taxon>
        <taxon>Arion</taxon>
    </lineage>
</organism>
<feature type="region of interest" description="Disordered" evidence="1">
    <location>
        <begin position="20"/>
        <end position="48"/>
    </location>
</feature>
<reference evidence="3" key="1">
    <citation type="submission" date="2014-12" db="EMBL/GenBank/DDBJ databases">
        <title>Insight into the proteome of Arion vulgaris.</title>
        <authorList>
            <person name="Aradska J."/>
            <person name="Bulat T."/>
            <person name="Smidak R."/>
            <person name="Sarate P."/>
            <person name="Gangsoo J."/>
            <person name="Sialana F."/>
            <person name="Bilban M."/>
            <person name="Lubec G."/>
        </authorList>
    </citation>
    <scope>NUCLEOTIDE SEQUENCE</scope>
    <source>
        <tissue evidence="3">Skin</tissue>
    </source>
</reference>
<evidence type="ECO:0000313" key="3">
    <source>
        <dbReference type="EMBL" id="CEK85837.1"/>
    </source>
</evidence>
<evidence type="ECO:0000313" key="2">
    <source>
        <dbReference type="EMBL" id="CEK85836.1"/>
    </source>
</evidence>
<dbReference type="AlphaFoldDB" id="A0A0B7AYY3"/>
<sequence length="58" mass="6465">MTWRTLLCCGAVTCETPRTAVEQKKRQKSNSTSDTFKHSLPTPFNDLPGHSGLLVIYV</sequence>
<proteinExistence type="predicted"/>
<dbReference type="EMBL" id="HACG01038971">
    <property type="protein sequence ID" value="CEK85836.1"/>
    <property type="molecule type" value="Transcribed_RNA"/>
</dbReference>
<dbReference type="EMBL" id="HACG01038972">
    <property type="protein sequence ID" value="CEK85837.1"/>
    <property type="molecule type" value="Transcribed_RNA"/>
</dbReference>
<protein>
    <submittedName>
        <fullName evidence="3">Uncharacterized protein</fullName>
    </submittedName>
</protein>
<accession>A0A0B7AYY3</accession>
<evidence type="ECO:0000256" key="1">
    <source>
        <dbReference type="SAM" id="MobiDB-lite"/>
    </source>
</evidence>
<name>A0A0B7AYY3_9EUPU</name>